<evidence type="ECO:0000313" key="11">
    <source>
        <dbReference type="EMBL" id="KAE9398463.1"/>
    </source>
</evidence>
<dbReference type="SUPFAM" id="SSF82171">
    <property type="entry name" value="DPP6 N-terminal domain-like"/>
    <property type="match status" value="1"/>
</dbReference>
<keyword evidence="12" id="KW-1185">Reference proteome</keyword>
<evidence type="ECO:0000256" key="4">
    <source>
        <dbReference type="ARBA" id="ARBA00022574"/>
    </source>
</evidence>
<feature type="region of interest" description="Disordered" evidence="9">
    <location>
        <begin position="923"/>
        <end position="970"/>
    </location>
</feature>
<name>A0A6A4HKC2_9AGAR</name>
<dbReference type="GO" id="GO:0006364">
    <property type="term" value="P:rRNA processing"/>
    <property type="evidence" value="ECO:0007669"/>
    <property type="project" value="UniProtKB-KW"/>
</dbReference>
<comment type="subcellular location">
    <subcellularLocation>
        <location evidence="1">Nucleus</location>
        <location evidence="1">Nucleolus</location>
    </subcellularLocation>
</comment>
<dbReference type="SUPFAM" id="SSF50998">
    <property type="entry name" value="Quinoprotein alcohol dehydrogenase-like"/>
    <property type="match status" value="1"/>
</dbReference>
<dbReference type="GO" id="GO:0032040">
    <property type="term" value="C:small-subunit processome"/>
    <property type="evidence" value="ECO:0007669"/>
    <property type="project" value="InterPro"/>
</dbReference>
<dbReference type="InterPro" id="IPR011047">
    <property type="entry name" value="Quinoprotein_ADH-like_sf"/>
</dbReference>
<evidence type="ECO:0000256" key="2">
    <source>
        <dbReference type="ARBA" id="ARBA00022517"/>
    </source>
</evidence>
<evidence type="ECO:0000256" key="6">
    <source>
        <dbReference type="ARBA" id="ARBA00023163"/>
    </source>
</evidence>
<dbReference type="Pfam" id="PF23869">
    <property type="entry name" value="Beta-prop_WDR75_1st"/>
    <property type="match status" value="1"/>
</dbReference>
<dbReference type="SMART" id="SM00320">
    <property type="entry name" value="WD40"/>
    <property type="match status" value="6"/>
</dbReference>
<feature type="domain" description="WD repeat-containing protein 75 second beta-propeller" evidence="10">
    <location>
        <begin position="433"/>
        <end position="719"/>
    </location>
</feature>
<keyword evidence="3" id="KW-0698">rRNA processing</keyword>
<proteinExistence type="predicted"/>
<keyword evidence="4 8" id="KW-0853">WD repeat</keyword>
<dbReference type="Gene3D" id="2.130.10.10">
    <property type="entry name" value="YVTN repeat-like/Quinoprotein amine dehydrogenase"/>
    <property type="match status" value="4"/>
</dbReference>
<feature type="compositionally biased region" description="Low complexity" evidence="9">
    <location>
        <begin position="927"/>
        <end position="944"/>
    </location>
</feature>
<dbReference type="InterPro" id="IPR015943">
    <property type="entry name" value="WD40/YVTN_repeat-like_dom_sf"/>
</dbReference>
<accession>A0A6A4HKC2</accession>
<dbReference type="EMBL" id="ML769482">
    <property type="protein sequence ID" value="KAE9398463.1"/>
    <property type="molecule type" value="Genomic_DNA"/>
</dbReference>
<evidence type="ECO:0000256" key="7">
    <source>
        <dbReference type="ARBA" id="ARBA00023242"/>
    </source>
</evidence>
<evidence type="ECO:0000256" key="1">
    <source>
        <dbReference type="ARBA" id="ARBA00004604"/>
    </source>
</evidence>
<dbReference type="InterPro" id="IPR053826">
    <property type="entry name" value="WDR75"/>
</dbReference>
<gene>
    <name evidence="11" type="ORF">BT96DRAFT_1020117</name>
</gene>
<dbReference type="GO" id="GO:0045943">
    <property type="term" value="P:positive regulation of transcription by RNA polymerase I"/>
    <property type="evidence" value="ECO:0007669"/>
    <property type="project" value="InterPro"/>
</dbReference>
<keyword evidence="5" id="KW-0677">Repeat</keyword>
<dbReference type="InterPro" id="IPR001680">
    <property type="entry name" value="WD40_rpt"/>
</dbReference>
<evidence type="ECO:0000256" key="5">
    <source>
        <dbReference type="ARBA" id="ARBA00022737"/>
    </source>
</evidence>
<sequence>MAASTSREPQDIPLPPSPPSASEKLEKSGKKLKGKGKGKETSGIQKKRSTTAKSFTATPATPPIYEDDPPLNWVSLTDFLPSKTPPIFTKDGSYYFALEGYSVKIFATSTGQLVSTLSSPPSSNGAIPETLTSVVLNPQNIFQIITGSLDGSIRIWDYLDATLIRTLDIGQPIHQMCTHDKYQDFIFVTASRPNKQKKKAFEESAFVFRISLKATEISSQSANQKPADITPLGKIRYPTGLAVSPSGNWLVAAAGHKAYVSNLLDIKSGFTKYVSSERLTCLAFHPVEDYFATGDVKGNIRLWYCLNESSNVKVAGLEKKTQTASFHWHAHAVSSLAFTTNGAYLLSGGEESVLVIWQLHSGKKEFVPRVGAPLQTISITKTVDGREEYLLGLTDATFVFVSAATLKISRSYSHMKLILSDKVSSSSRPVPLAVHPSSSTIILPSSHASSVQMFSFTSSKIISELEISPSNRVSRRDEKPIEPSRVEHVVVSPSGEWMASIDARIGNEDFQGEVHMKIWRWDRKSSLWTLNTRIDRPHGLHSVSHLSFSPRPQPAQESHLVTTGGDGAVKTWRLRSSQGKNEALEEFWVARSSFNFRQEIPSHASWSPDGSLLAVTFGRHVSLYDALTNIHRSTFTSPECSFAKAAHFVGRGRFLAIRGEQDLVVWDVVSRSVCWNFTSSSPIDDLVPHPDNDSFAVITSSFPDRSRVHVFSPSTSKPSKTTFLPFAIQSIAWYSPKPTASISFAAITQNWTFVLVGDDMKAPEVEGTLAVGINSRSPLQRRTLFQDIFGKSIFDQTPTNPSSGAILQRTAGPVDQTVFDIPAYLAPPVESLFDPLMMGFLKRRPDEADPPPPPDVAGDEDVDMEVDNMNIEPVVPSRKFKVEAKEISSLVGLFQTYSLQHHALPQTPKVNGIVKINGVHAVPSPTPSKSLKSTTKPVSVDVVSPPSPEPTPSPMVNGIGKKRKKASDFY</sequence>
<dbReference type="AlphaFoldDB" id="A0A6A4HKC2"/>
<dbReference type="PANTHER" id="PTHR44215">
    <property type="entry name" value="WD REPEAT-CONTAINING PROTEIN 75"/>
    <property type="match status" value="1"/>
</dbReference>
<evidence type="ECO:0000256" key="9">
    <source>
        <dbReference type="SAM" id="MobiDB-lite"/>
    </source>
</evidence>
<evidence type="ECO:0000256" key="8">
    <source>
        <dbReference type="PROSITE-ProRule" id="PRU00221"/>
    </source>
</evidence>
<keyword evidence="7" id="KW-0539">Nucleus</keyword>
<feature type="compositionally biased region" description="Basic residues" evidence="9">
    <location>
        <begin position="960"/>
        <end position="970"/>
    </location>
</feature>
<dbReference type="PANTHER" id="PTHR44215:SF1">
    <property type="entry name" value="WD REPEAT-CONTAINING PROTEIN 75"/>
    <property type="match status" value="1"/>
</dbReference>
<keyword evidence="6" id="KW-0804">Transcription</keyword>
<dbReference type="Pfam" id="PF23769">
    <property type="entry name" value="Beta-prop_WDR75_2nd"/>
    <property type="match status" value="1"/>
</dbReference>
<dbReference type="PROSITE" id="PS50294">
    <property type="entry name" value="WD_REPEATS_REGION"/>
    <property type="match status" value="1"/>
</dbReference>
<feature type="region of interest" description="Disordered" evidence="9">
    <location>
        <begin position="1"/>
        <end position="67"/>
    </location>
</feature>
<dbReference type="GO" id="GO:2000234">
    <property type="term" value="P:positive regulation of rRNA processing"/>
    <property type="evidence" value="ECO:0007669"/>
    <property type="project" value="TreeGrafter"/>
</dbReference>
<reference evidence="11" key="1">
    <citation type="journal article" date="2019" name="Environ. Microbiol.">
        <title>Fungal ecological strategies reflected in gene transcription - a case study of two litter decomposers.</title>
        <authorList>
            <person name="Barbi F."/>
            <person name="Kohler A."/>
            <person name="Barry K."/>
            <person name="Baskaran P."/>
            <person name="Daum C."/>
            <person name="Fauchery L."/>
            <person name="Ihrmark K."/>
            <person name="Kuo A."/>
            <person name="LaButti K."/>
            <person name="Lipzen A."/>
            <person name="Morin E."/>
            <person name="Grigoriev I.V."/>
            <person name="Henrissat B."/>
            <person name="Lindahl B."/>
            <person name="Martin F."/>
        </authorList>
    </citation>
    <scope>NUCLEOTIDE SEQUENCE</scope>
    <source>
        <strain evidence="11">JB14</strain>
    </source>
</reference>
<evidence type="ECO:0000313" key="12">
    <source>
        <dbReference type="Proteomes" id="UP000799118"/>
    </source>
</evidence>
<feature type="repeat" description="WD" evidence="8">
    <location>
        <begin position="144"/>
        <end position="166"/>
    </location>
</feature>
<dbReference type="InterPro" id="IPR057644">
    <property type="entry name" value="Beta-prop_WDR75_2nd"/>
</dbReference>
<organism evidence="11 12">
    <name type="scientific">Gymnopus androsaceus JB14</name>
    <dbReference type="NCBI Taxonomy" id="1447944"/>
    <lineage>
        <taxon>Eukaryota</taxon>
        <taxon>Fungi</taxon>
        <taxon>Dikarya</taxon>
        <taxon>Basidiomycota</taxon>
        <taxon>Agaricomycotina</taxon>
        <taxon>Agaricomycetes</taxon>
        <taxon>Agaricomycetidae</taxon>
        <taxon>Agaricales</taxon>
        <taxon>Marasmiineae</taxon>
        <taxon>Omphalotaceae</taxon>
        <taxon>Gymnopus</taxon>
    </lineage>
</organism>
<feature type="repeat" description="WD" evidence="8">
    <location>
        <begin position="326"/>
        <end position="367"/>
    </location>
</feature>
<keyword evidence="2" id="KW-0690">Ribosome biogenesis</keyword>
<dbReference type="GO" id="GO:0003723">
    <property type="term" value="F:RNA binding"/>
    <property type="evidence" value="ECO:0007669"/>
    <property type="project" value="InterPro"/>
</dbReference>
<evidence type="ECO:0000256" key="3">
    <source>
        <dbReference type="ARBA" id="ARBA00022552"/>
    </source>
</evidence>
<dbReference type="Proteomes" id="UP000799118">
    <property type="component" value="Unassembled WGS sequence"/>
</dbReference>
<protein>
    <submittedName>
        <fullName evidence="11">WD40 repeat-like protein</fullName>
    </submittedName>
</protein>
<dbReference type="OrthoDB" id="4096at2759"/>
<dbReference type="PROSITE" id="PS50082">
    <property type="entry name" value="WD_REPEATS_2"/>
    <property type="match status" value="2"/>
</dbReference>
<evidence type="ECO:0000259" key="10">
    <source>
        <dbReference type="Pfam" id="PF23769"/>
    </source>
</evidence>